<dbReference type="InterPro" id="IPR001849">
    <property type="entry name" value="PH_domain"/>
</dbReference>
<keyword evidence="4" id="KW-0862">Zinc</keyword>
<protein>
    <submittedName>
        <fullName evidence="11">Uncharacterized protein</fullName>
    </submittedName>
</protein>
<feature type="compositionally biased region" description="Low complexity" evidence="8">
    <location>
        <begin position="147"/>
        <end position="156"/>
    </location>
</feature>
<sequence length="964" mass="105816">MADPVDIDKALIALKKGTQLLKYGRKGKPKFTPFRLSNDESTLIWVSSNKEKTLKLASVSRILSGQRTLVFQRFLLPEKDHLSFSLIYNDGKRSLDLICKDKVEAEAWFTGLNALISPGQHGSQAQHIDGIRNAGLSFDCARESSLSSSSTFTSDSFENKLSSANSTKDRSSGEYTYSERTDVSDMQVKSVTSSDIRISVSSALSTSSHGSGGEDSESFGDIYVWGEVICDNTSKSGLDRSPCSPGATTDVLVPKPLESNVMLDVSYIACGVKHAALVTRQAEVFTWGEECSGRLGHGVGTNVFQPRLVESLSICNIEQIACGEFHTCAVTATGDLYTWGDGTHNAGLLGHGSNVSHWIPKRVSGPLDGLQVSTVSCGTWHTALITSSGQLYTFGDGTFGVLGHGNRESCSYPKEVESLKGLRTISVSCGVWHTAAVVEVACGSYHVAVLTNAGEVYTWGKGANGRLGHGDIADRKVPTLVEALRDRSVKRVACGSSFTAAICQHKWVSGMEQSQCSACRQPFGFTRKRHNCYNCGLVHCHSCSSKKALRAALSPNPGKPYRVCDSCYVKLSKVLDTGVGYSRNTNPRLPGDTKAEKIDTKATKVAPSNSSDMIRNLDVKAAKQTKKSDYSSHVPAALQLKDIPFISAPDLHNSFTMANQYPYDSRSTLPFLRMPYLNYSSSLASESLESLRDANELLKQEVQKLQAEVNSLRQEREQQDAELQKSQAKTHEAMTLATEEASKLKTAKDVIKSLTAQLKEMSERLPPGACDVKNGRIIGALPSEIGRENQIRYDPGSILYPQTPNSVASTRFGGLPAQVLQANDYNEMVIVPQEAFGEHLNGFREVSSVQQRTNGGTIGYHHRPGDHDWKETDRFQINLNNFTMRSSGSPNNQVEAEWIEQYEPGVYLTLVSLRDGTKELKRVRFSRRRFGEHQAESWWNDNREKVYDKYNVCGADRLSSIMTT</sequence>
<evidence type="ECO:0000313" key="12">
    <source>
        <dbReference type="Proteomes" id="UP000823388"/>
    </source>
</evidence>
<dbReference type="InterPro" id="IPR027988">
    <property type="entry name" value="BRX_N"/>
</dbReference>
<accession>A0A8T0QRV8</accession>
<evidence type="ECO:0000256" key="7">
    <source>
        <dbReference type="SAM" id="Coils"/>
    </source>
</evidence>
<keyword evidence="3 5" id="KW-0863">Zinc-finger</keyword>
<evidence type="ECO:0000256" key="5">
    <source>
        <dbReference type="PROSITE-ProRule" id="PRU00091"/>
    </source>
</evidence>
<keyword evidence="12" id="KW-1185">Reference proteome</keyword>
<evidence type="ECO:0000259" key="9">
    <source>
        <dbReference type="PROSITE" id="PS50178"/>
    </source>
</evidence>
<feature type="domain" description="BRX" evidence="10">
    <location>
        <begin position="896"/>
        <end position="951"/>
    </location>
</feature>
<dbReference type="Proteomes" id="UP000823388">
    <property type="component" value="Chromosome 7K"/>
</dbReference>
<dbReference type="InterPro" id="IPR000306">
    <property type="entry name" value="Znf_FYVE"/>
</dbReference>
<dbReference type="PROSITE" id="PS51514">
    <property type="entry name" value="BRX"/>
    <property type="match status" value="1"/>
</dbReference>
<keyword evidence="1" id="KW-0479">Metal-binding</keyword>
<dbReference type="Pfam" id="PF16457">
    <property type="entry name" value="PH_12"/>
    <property type="match status" value="1"/>
</dbReference>
<keyword evidence="7" id="KW-0175">Coiled coil</keyword>
<dbReference type="InterPro" id="IPR009091">
    <property type="entry name" value="RCC1/BLIP-II"/>
</dbReference>
<dbReference type="InterPro" id="IPR000408">
    <property type="entry name" value="Reg_chr_condens"/>
</dbReference>
<feature type="coiled-coil region" evidence="7">
    <location>
        <begin position="688"/>
        <end position="764"/>
    </location>
</feature>
<dbReference type="InterPro" id="IPR011993">
    <property type="entry name" value="PH-like_dom_sf"/>
</dbReference>
<gene>
    <name evidence="11" type="ORF">PVAP13_7KG365400</name>
</gene>
<dbReference type="Pfam" id="PF08381">
    <property type="entry name" value="BRX"/>
    <property type="match status" value="1"/>
</dbReference>
<feature type="repeat" description="RCC1" evidence="6">
    <location>
        <begin position="282"/>
        <end position="333"/>
    </location>
</feature>
<evidence type="ECO:0000256" key="4">
    <source>
        <dbReference type="ARBA" id="ARBA00022833"/>
    </source>
</evidence>
<dbReference type="InterPro" id="IPR013083">
    <property type="entry name" value="Znf_RING/FYVE/PHD"/>
</dbReference>
<evidence type="ECO:0000313" key="11">
    <source>
        <dbReference type="EMBL" id="KAG2575847.1"/>
    </source>
</evidence>
<dbReference type="Gene3D" id="2.30.29.30">
    <property type="entry name" value="Pleckstrin-homology domain (PH domain)/Phosphotyrosine-binding domain (PTB)"/>
    <property type="match status" value="1"/>
</dbReference>
<evidence type="ECO:0000256" key="8">
    <source>
        <dbReference type="SAM" id="MobiDB-lite"/>
    </source>
</evidence>
<dbReference type="PROSITE" id="PS00626">
    <property type="entry name" value="RCC1_2"/>
    <property type="match status" value="2"/>
</dbReference>
<feature type="repeat" description="RCC1" evidence="6">
    <location>
        <begin position="389"/>
        <end position="453"/>
    </location>
</feature>
<dbReference type="PROSITE" id="PS50012">
    <property type="entry name" value="RCC1_3"/>
    <property type="match status" value="4"/>
</dbReference>
<dbReference type="SMART" id="SM00064">
    <property type="entry name" value="FYVE"/>
    <property type="match status" value="1"/>
</dbReference>
<feature type="compositionally biased region" description="Basic and acidic residues" evidence="8">
    <location>
        <begin position="167"/>
        <end position="181"/>
    </location>
</feature>
<dbReference type="SUPFAM" id="SSF50729">
    <property type="entry name" value="PH domain-like"/>
    <property type="match status" value="1"/>
</dbReference>
<dbReference type="Gene3D" id="3.30.40.10">
    <property type="entry name" value="Zinc/RING finger domain, C3HC4 (zinc finger)"/>
    <property type="match status" value="1"/>
</dbReference>
<evidence type="ECO:0000256" key="6">
    <source>
        <dbReference type="PROSITE-ProRule" id="PRU00235"/>
    </source>
</evidence>
<organism evidence="11 12">
    <name type="scientific">Panicum virgatum</name>
    <name type="common">Blackwell switchgrass</name>
    <dbReference type="NCBI Taxonomy" id="38727"/>
    <lineage>
        <taxon>Eukaryota</taxon>
        <taxon>Viridiplantae</taxon>
        <taxon>Streptophyta</taxon>
        <taxon>Embryophyta</taxon>
        <taxon>Tracheophyta</taxon>
        <taxon>Spermatophyta</taxon>
        <taxon>Magnoliopsida</taxon>
        <taxon>Liliopsida</taxon>
        <taxon>Poales</taxon>
        <taxon>Poaceae</taxon>
        <taxon>PACMAD clade</taxon>
        <taxon>Panicoideae</taxon>
        <taxon>Panicodae</taxon>
        <taxon>Paniceae</taxon>
        <taxon>Panicinae</taxon>
        <taxon>Panicum</taxon>
        <taxon>Panicum sect. Hiantes</taxon>
    </lineage>
</organism>
<dbReference type="PANTHER" id="PTHR22870">
    <property type="entry name" value="REGULATOR OF CHROMOSOME CONDENSATION"/>
    <property type="match status" value="1"/>
</dbReference>
<dbReference type="PRINTS" id="PR00633">
    <property type="entry name" value="RCCNDNSATION"/>
</dbReference>
<evidence type="ECO:0000256" key="3">
    <source>
        <dbReference type="ARBA" id="ARBA00022771"/>
    </source>
</evidence>
<dbReference type="Pfam" id="PF01363">
    <property type="entry name" value="FYVE"/>
    <property type="match status" value="1"/>
</dbReference>
<dbReference type="InterPro" id="IPR013591">
    <property type="entry name" value="Brevis_radix_dom"/>
</dbReference>
<dbReference type="PROSITE" id="PS50178">
    <property type="entry name" value="ZF_FYVE"/>
    <property type="match status" value="1"/>
</dbReference>
<feature type="region of interest" description="Disordered" evidence="8">
    <location>
        <begin position="147"/>
        <end position="181"/>
    </location>
</feature>
<dbReference type="FunFam" id="2.130.10.30:FF:000028">
    <property type="entry name" value="PH, RCC1 and FYVE domains-containing protein 1"/>
    <property type="match status" value="1"/>
</dbReference>
<dbReference type="Pfam" id="PF13713">
    <property type="entry name" value="BRX_N"/>
    <property type="match status" value="1"/>
</dbReference>
<feature type="repeat" description="RCC1" evidence="6">
    <location>
        <begin position="334"/>
        <end position="388"/>
    </location>
</feature>
<dbReference type="GO" id="GO:0008270">
    <property type="term" value="F:zinc ion binding"/>
    <property type="evidence" value="ECO:0007669"/>
    <property type="project" value="UniProtKB-KW"/>
</dbReference>
<dbReference type="AlphaFoldDB" id="A0A8T0QRV8"/>
<evidence type="ECO:0000259" key="10">
    <source>
        <dbReference type="PROSITE" id="PS51514"/>
    </source>
</evidence>
<dbReference type="CDD" id="cd13365">
    <property type="entry name" value="PH_PLC_plant-like"/>
    <property type="match status" value="1"/>
</dbReference>
<proteinExistence type="predicted"/>
<dbReference type="InterPro" id="IPR011011">
    <property type="entry name" value="Znf_FYVE_PHD"/>
</dbReference>
<dbReference type="Gene3D" id="2.130.10.30">
    <property type="entry name" value="Regulator of chromosome condensation 1/beta-lactamase-inhibitor protein II"/>
    <property type="match status" value="3"/>
</dbReference>
<dbReference type="EMBL" id="CM029049">
    <property type="protein sequence ID" value="KAG2575847.1"/>
    <property type="molecule type" value="Genomic_DNA"/>
</dbReference>
<dbReference type="SUPFAM" id="SSF50985">
    <property type="entry name" value="RCC1/BLIP-II"/>
    <property type="match status" value="1"/>
</dbReference>
<comment type="caution">
    <text evidence="11">The sequence shown here is derived from an EMBL/GenBank/DDBJ whole genome shotgun (WGS) entry which is preliminary data.</text>
</comment>
<name>A0A8T0QRV8_PANVG</name>
<dbReference type="CDD" id="cd00065">
    <property type="entry name" value="FYVE_like_SF"/>
    <property type="match status" value="1"/>
</dbReference>
<dbReference type="FunFam" id="3.30.40.10:FF:000619">
    <property type="entry name" value="Putative E3 ubiquitin-protein ligase HERC1"/>
    <property type="match status" value="1"/>
</dbReference>
<feature type="domain" description="FYVE-type" evidence="9">
    <location>
        <begin position="510"/>
        <end position="572"/>
    </location>
</feature>
<dbReference type="PANTHER" id="PTHR22870:SF468">
    <property type="entry name" value="OS04G0686200 PROTEIN"/>
    <property type="match status" value="1"/>
</dbReference>
<dbReference type="InterPro" id="IPR017455">
    <property type="entry name" value="Znf_FYVE-rel"/>
</dbReference>
<evidence type="ECO:0000256" key="1">
    <source>
        <dbReference type="ARBA" id="ARBA00022723"/>
    </source>
</evidence>
<dbReference type="SUPFAM" id="SSF57903">
    <property type="entry name" value="FYVE/PHD zinc finger"/>
    <property type="match status" value="1"/>
</dbReference>
<feature type="repeat" description="RCC1" evidence="6">
    <location>
        <begin position="454"/>
        <end position="505"/>
    </location>
</feature>
<dbReference type="InterPro" id="IPR051210">
    <property type="entry name" value="Ub_ligase/GEF_domain"/>
</dbReference>
<keyword evidence="2" id="KW-0677">Repeat</keyword>
<reference evidence="11" key="1">
    <citation type="submission" date="2020-05" db="EMBL/GenBank/DDBJ databases">
        <title>WGS assembly of Panicum virgatum.</title>
        <authorList>
            <person name="Lovell J.T."/>
            <person name="Jenkins J."/>
            <person name="Shu S."/>
            <person name="Juenger T.E."/>
            <person name="Schmutz J."/>
        </authorList>
    </citation>
    <scope>NUCLEOTIDE SEQUENCE</scope>
    <source>
        <strain evidence="11">AP13</strain>
    </source>
</reference>
<dbReference type="Pfam" id="PF00415">
    <property type="entry name" value="RCC1"/>
    <property type="match status" value="4"/>
</dbReference>
<evidence type="ECO:0000256" key="2">
    <source>
        <dbReference type="ARBA" id="ARBA00022737"/>
    </source>
</evidence>